<protein>
    <submittedName>
        <fullName evidence="2">Uncharacterized protein</fullName>
    </submittedName>
</protein>
<reference evidence="2 3" key="1">
    <citation type="journal article" date="2014" name="Genome Announc.">
        <title>Draft Genome Sequence of Gordonia alkanivorans Strain CGMCC6845, a Halotolerant Hydrocarbon-Degrading Bacterium.</title>
        <authorList>
            <person name="Wang X."/>
            <person name="Jin D."/>
            <person name="Zhou L."/>
            <person name="Wu L."/>
            <person name="An W."/>
            <person name="Zhao L."/>
        </authorList>
    </citation>
    <scope>NUCLEOTIDE SEQUENCE [LARGE SCALE GENOMIC DNA]</scope>
    <source>
        <strain evidence="2 3">CGMCC 6845</strain>
    </source>
</reference>
<dbReference type="RefSeq" id="WP_051405987.1">
    <property type="nucleotide sequence ID" value="NZ_KI629808.1"/>
</dbReference>
<dbReference type="HOGENOM" id="CLU_042397_0_0_11"/>
<name>W9DK70_9ACTN</name>
<sequence>MSVATPSDVLSWNIDSLRELSTRAAAIADAMVGTSKTMRDTIYELAWTGDGRRAAEDRAEREREQIGAVASGYDALSAAAAGAHSAMSHPVSEIRSIIQNYVIPPVTLSDSWVVDGVEDWSSEAGRQLARLGGLVSVLIGADAAWGAEVAEANQTLATMAPEQALMSALAVITDSKRQSPRAEPERLRASAAAFEEIFGREPSGPVDWKTAEALNPNSYDPKYQGVKPGIKVARIKPVPGQGVVRAALYIPAVEVFNASHYDLGDNRAEAPTFDPEHARVVMYVDYENGLIVTRQNPSVDSTGQVRVGEPEVQAQQRPDGSIMIQYDAVNPFAPPGASVTGHTVNGSLVLQPTSGNPGTARIIAGGEITDYPSVEIYQDNSAGQSRPVLVDAADSGSAVGPLFNLPGYHEVGGGRAMMDPFKADFDDAGWERNRPTNLGDPDSPPTVVMVR</sequence>
<evidence type="ECO:0000313" key="3">
    <source>
        <dbReference type="Proteomes" id="UP000035035"/>
    </source>
</evidence>
<organism evidence="2 3">
    <name type="scientific">Gordonia alkanivorans CGMCC 6845</name>
    <dbReference type="NCBI Taxonomy" id="1423140"/>
    <lineage>
        <taxon>Bacteria</taxon>
        <taxon>Bacillati</taxon>
        <taxon>Actinomycetota</taxon>
        <taxon>Actinomycetes</taxon>
        <taxon>Mycobacteriales</taxon>
        <taxon>Gordoniaceae</taxon>
        <taxon>Gordonia</taxon>
    </lineage>
</organism>
<dbReference type="PATRIC" id="fig|1423140.3.peg.2086"/>
<feature type="region of interest" description="Disordered" evidence="1">
    <location>
        <begin position="429"/>
        <end position="451"/>
    </location>
</feature>
<keyword evidence="3" id="KW-1185">Reference proteome</keyword>
<dbReference type="AlphaFoldDB" id="W9DK70"/>
<dbReference type="EMBL" id="AYXO01000016">
    <property type="protein sequence ID" value="ETA06915.1"/>
    <property type="molecule type" value="Genomic_DNA"/>
</dbReference>
<proteinExistence type="predicted"/>
<evidence type="ECO:0000313" key="2">
    <source>
        <dbReference type="EMBL" id="ETA06915.1"/>
    </source>
</evidence>
<evidence type="ECO:0000256" key="1">
    <source>
        <dbReference type="SAM" id="MobiDB-lite"/>
    </source>
</evidence>
<comment type="caution">
    <text evidence="2">The sequence shown here is derived from an EMBL/GenBank/DDBJ whole genome shotgun (WGS) entry which is preliminary data.</text>
</comment>
<dbReference type="Proteomes" id="UP000035035">
    <property type="component" value="Unassembled WGS sequence"/>
</dbReference>
<accession>W9DK70</accession>
<gene>
    <name evidence="2" type="ORF">V525_10440</name>
</gene>